<name>A0A645G948_9ZZZZ</name>
<evidence type="ECO:0008006" key="2">
    <source>
        <dbReference type="Google" id="ProtNLM"/>
    </source>
</evidence>
<accession>A0A645G948</accession>
<dbReference type="AlphaFoldDB" id="A0A645G948"/>
<gene>
    <name evidence="1" type="ORF">SDC9_170815</name>
</gene>
<dbReference type="Gene3D" id="3.10.20.590">
    <property type="match status" value="1"/>
</dbReference>
<sequence>MEEKALQQDKVKEMLEGKQIVKVICVPQKLVNIVVK</sequence>
<comment type="caution">
    <text evidence="1">The sequence shown here is derived from an EMBL/GenBank/DDBJ whole genome shotgun (WGS) entry which is preliminary data.</text>
</comment>
<organism evidence="1">
    <name type="scientific">bioreactor metagenome</name>
    <dbReference type="NCBI Taxonomy" id="1076179"/>
    <lineage>
        <taxon>unclassified sequences</taxon>
        <taxon>metagenomes</taxon>
        <taxon>ecological metagenomes</taxon>
    </lineage>
</organism>
<reference evidence="1" key="1">
    <citation type="submission" date="2019-08" db="EMBL/GenBank/DDBJ databases">
        <authorList>
            <person name="Kucharzyk K."/>
            <person name="Murdoch R.W."/>
            <person name="Higgins S."/>
            <person name="Loffler F."/>
        </authorList>
    </citation>
    <scope>NUCLEOTIDE SEQUENCE</scope>
</reference>
<proteinExistence type="predicted"/>
<protein>
    <recommendedName>
        <fullName evidence="2">Leucine--tRNA ligase</fullName>
    </recommendedName>
</protein>
<evidence type="ECO:0000313" key="1">
    <source>
        <dbReference type="EMBL" id="MPN23427.1"/>
    </source>
</evidence>
<dbReference type="EMBL" id="VSSQ01071919">
    <property type="protein sequence ID" value="MPN23427.1"/>
    <property type="molecule type" value="Genomic_DNA"/>
</dbReference>